<evidence type="ECO:0000313" key="2">
    <source>
        <dbReference type="Proteomes" id="UP001501074"/>
    </source>
</evidence>
<dbReference type="RefSeq" id="WP_231485726.1">
    <property type="nucleotide sequence ID" value="NZ_BAAAZO010000012.1"/>
</dbReference>
<comment type="caution">
    <text evidence="1">The sequence shown here is derived from an EMBL/GenBank/DDBJ whole genome shotgun (WGS) entry which is preliminary data.</text>
</comment>
<dbReference type="EMBL" id="BAAAZO010000012">
    <property type="protein sequence ID" value="GAA3634096.1"/>
    <property type="molecule type" value="Genomic_DNA"/>
</dbReference>
<protein>
    <submittedName>
        <fullName evidence="1">Uncharacterized protein</fullName>
    </submittedName>
</protein>
<sequence>MSGSRLVADSAARMTAAGGAVMVLTHLAGGRVVRAVVAGLDLDAGRARAELG</sequence>
<evidence type="ECO:0000313" key="1">
    <source>
        <dbReference type="EMBL" id="GAA3634096.1"/>
    </source>
</evidence>
<reference evidence="2" key="1">
    <citation type="journal article" date="2019" name="Int. J. Syst. Evol. Microbiol.">
        <title>The Global Catalogue of Microorganisms (GCM) 10K type strain sequencing project: providing services to taxonomists for standard genome sequencing and annotation.</title>
        <authorList>
            <consortium name="The Broad Institute Genomics Platform"/>
            <consortium name="The Broad Institute Genome Sequencing Center for Infectious Disease"/>
            <person name="Wu L."/>
            <person name="Ma J."/>
        </authorList>
    </citation>
    <scope>NUCLEOTIDE SEQUENCE [LARGE SCALE GENOMIC DNA]</scope>
    <source>
        <strain evidence="2">JCM 16902</strain>
    </source>
</reference>
<dbReference type="Proteomes" id="UP001501074">
    <property type="component" value="Unassembled WGS sequence"/>
</dbReference>
<proteinExistence type="predicted"/>
<name>A0ABP7AK16_9ACTN</name>
<keyword evidence="2" id="KW-1185">Reference proteome</keyword>
<accession>A0ABP7AK16</accession>
<gene>
    <name evidence="1" type="ORF">GCM10022223_60510</name>
</gene>
<organism evidence="1 2">
    <name type="scientific">Kineosporia mesophila</name>
    <dbReference type="NCBI Taxonomy" id="566012"/>
    <lineage>
        <taxon>Bacteria</taxon>
        <taxon>Bacillati</taxon>
        <taxon>Actinomycetota</taxon>
        <taxon>Actinomycetes</taxon>
        <taxon>Kineosporiales</taxon>
        <taxon>Kineosporiaceae</taxon>
        <taxon>Kineosporia</taxon>
    </lineage>
</organism>